<keyword evidence="1" id="KW-0812">Transmembrane</keyword>
<evidence type="ECO:0000313" key="2">
    <source>
        <dbReference type="EMBL" id="MBN4067122.1"/>
    </source>
</evidence>
<accession>A0ABS3ASL8</accession>
<proteinExistence type="predicted"/>
<sequence>MSSPLKKERLHKARYYFLLEVLVALALVAFGMGILFRPMVASISQGAERIQDIRLEAAADLAALEVKWMLFQNEIPWKELSKRIKQGGKGRYLKTISLPSPSKKEQHWTIAYSLLCEKRMYKNPNPDYRLVDIELILSPTKNGNKERSYHYHILAEKRIAE</sequence>
<evidence type="ECO:0008006" key="4">
    <source>
        <dbReference type="Google" id="ProtNLM"/>
    </source>
</evidence>
<dbReference type="EMBL" id="JAFITR010000068">
    <property type="protein sequence ID" value="MBN4067122.1"/>
    <property type="molecule type" value="Genomic_DNA"/>
</dbReference>
<protein>
    <recommendedName>
        <fullName evidence="4">Type II secretion system protein</fullName>
    </recommendedName>
</protein>
<gene>
    <name evidence="2" type="ORF">JYU14_03460</name>
</gene>
<keyword evidence="1" id="KW-1133">Transmembrane helix</keyword>
<name>A0ABS3ASL8_9BACT</name>
<evidence type="ECO:0000256" key="1">
    <source>
        <dbReference type="SAM" id="Phobius"/>
    </source>
</evidence>
<feature type="transmembrane region" description="Helical" evidence="1">
    <location>
        <begin position="15"/>
        <end position="36"/>
    </location>
</feature>
<reference evidence="2 3" key="1">
    <citation type="submission" date="2021-02" db="EMBL/GenBank/DDBJ databases">
        <title>Activity-based single-cell genomes from oceanic crustal fluid captures similar information to metagenomic and metatranscriptomic surveys with orders of magnitude less sampling.</title>
        <authorList>
            <person name="D'Angelo T.S."/>
            <person name="Orcutt B.N."/>
        </authorList>
    </citation>
    <scope>NUCLEOTIDE SEQUENCE [LARGE SCALE GENOMIC DNA]</scope>
    <source>
        <strain evidence="2">AH-315-G07</strain>
    </source>
</reference>
<keyword evidence="3" id="KW-1185">Reference proteome</keyword>
<evidence type="ECO:0000313" key="3">
    <source>
        <dbReference type="Proteomes" id="UP000722121"/>
    </source>
</evidence>
<dbReference type="Proteomes" id="UP000722121">
    <property type="component" value="Unassembled WGS sequence"/>
</dbReference>
<organism evidence="2 3">
    <name type="scientific">Simkania negevensis</name>
    <dbReference type="NCBI Taxonomy" id="83561"/>
    <lineage>
        <taxon>Bacteria</taxon>
        <taxon>Pseudomonadati</taxon>
        <taxon>Chlamydiota</taxon>
        <taxon>Chlamydiia</taxon>
        <taxon>Parachlamydiales</taxon>
        <taxon>Simkaniaceae</taxon>
        <taxon>Simkania</taxon>
    </lineage>
</organism>
<comment type="caution">
    <text evidence="2">The sequence shown here is derived from an EMBL/GenBank/DDBJ whole genome shotgun (WGS) entry which is preliminary data.</text>
</comment>
<keyword evidence="1" id="KW-0472">Membrane</keyword>